<evidence type="ECO:0000256" key="1">
    <source>
        <dbReference type="SAM" id="MobiDB-lite"/>
    </source>
</evidence>
<protein>
    <submittedName>
        <fullName evidence="2">Uncharacterized protein</fullName>
    </submittedName>
</protein>
<reference evidence="2 3" key="1">
    <citation type="submission" date="2018-02" db="EMBL/GenBank/DDBJ databases">
        <title>The genomes of Aspergillus section Nigri reveals drivers in fungal speciation.</title>
        <authorList>
            <consortium name="DOE Joint Genome Institute"/>
            <person name="Vesth T.C."/>
            <person name="Nybo J."/>
            <person name="Theobald S."/>
            <person name="Brandl J."/>
            <person name="Frisvad J.C."/>
            <person name="Nielsen K.F."/>
            <person name="Lyhne E.K."/>
            <person name="Kogle M.E."/>
            <person name="Kuo A."/>
            <person name="Riley R."/>
            <person name="Clum A."/>
            <person name="Nolan M."/>
            <person name="Lipzen A."/>
            <person name="Salamov A."/>
            <person name="Henrissat B."/>
            <person name="Wiebenga A."/>
            <person name="De vries R.P."/>
            <person name="Grigoriev I.V."/>
            <person name="Mortensen U.H."/>
            <person name="Andersen M.R."/>
            <person name="Baker S.E."/>
        </authorList>
    </citation>
    <scope>NUCLEOTIDE SEQUENCE [LARGE SCALE GENOMIC DNA]</scope>
    <source>
        <strain evidence="2 3">CBS 112811</strain>
    </source>
</reference>
<dbReference type="Proteomes" id="UP000249526">
    <property type="component" value="Unassembled WGS sequence"/>
</dbReference>
<dbReference type="RefSeq" id="XP_025511281.1">
    <property type="nucleotide sequence ID" value="XM_025654196.1"/>
</dbReference>
<accession>A0A8G1VHG8</accession>
<feature type="region of interest" description="Disordered" evidence="1">
    <location>
        <begin position="6"/>
        <end position="41"/>
    </location>
</feature>
<evidence type="ECO:0000313" key="2">
    <source>
        <dbReference type="EMBL" id="RAH53359.1"/>
    </source>
</evidence>
<dbReference type="EMBL" id="KZ825077">
    <property type="protein sequence ID" value="RAH53359.1"/>
    <property type="molecule type" value="Genomic_DNA"/>
</dbReference>
<name>A0A8G1VHG8_9EURO</name>
<gene>
    <name evidence="2" type="ORF">BO85DRAFT_156397</name>
</gene>
<feature type="compositionally biased region" description="Polar residues" evidence="1">
    <location>
        <begin position="12"/>
        <end position="27"/>
    </location>
</feature>
<dbReference type="GeneID" id="37157598"/>
<sequence length="111" mass="11912">MLMARIDGMQAAGSTGVTPCSRPTSIVGSGTSEGQGSTSPDSLSLEACSTGYYVDFVCIVHRRAKCRRDWRSEDGVGIHIGVSPDSYKLEICGYLKVSKASKLFPLHQNLL</sequence>
<evidence type="ECO:0000313" key="3">
    <source>
        <dbReference type="Proteomes" id="UP000249526"/>
    </source>
</evidence>
<feature type="compositionally biased region" description="Low complexity" evidence="1">
    <location>
        <begin position="28"/>
        <end position="39"/>
    </location>
</feature>
<dbReference type="AlphaFoldDB" id="A0A8G1VHG8"/>
<proteinExistence type="predicted"/>
<organism evidence="2 3">
    <name type="scientific">Aspergillus piperis CBS 112811</name>
    <dbReference type="NCBI Taxonomy" id="1448313"/>
    <lineage>
        <taxon>Eukaryota</taxon>
        <taxon>Fungi</taxon>
        <taxon>Dikarya</taxon>
        <taxon>Ascomycota</taxon>
        <taxon>Pezizomycotina</taxon>
        <taxon>Eurotiomycetes</taxon>
        <taxon>Eurotiomycetidae</taxon>
        <taxon>Eurotiales</taxon>
        <taxon>Aspergillaceae</taxon>
        <taxon>Aspergillus</taxon>
        <taxon>Aspergillus subgen. Circumdati</taxon>
    </lineage>
</organism>
<keyword evidence="3" id="KW-1185">Reference proteome</keyword>